<dbReference type="SMART" id="SM00135">
    <property type="entry name" value="LY"/>
    <property type="match status" value="4"/>
</dbReference>
<dbReference type="GO" id="GO:0070403">
    <property type="term" value="F:NAD+ binding"/>
    <property type="evidence" value="ECO:0007669"/>
    <property type="project" value="InterPro"/>
</dbReference>
<dbReference type="AlphaFoldDB" id="A0A2N8ULZ4"/>
<dbReference type="InterPro" id="IPR036291">
    <property type="entry name" value="NAD(P)-bd_dom_sf"/>
</dbReference>
<dbReference type="Proteomes" id="UP000239563">
    <property type="component" value="Chromosome XX"/>
</dbReference>
<dbReference type="Gene3D" id="1.10.1040.10">
    <property type="entry name" value="N-(1-d-carboxylethyl)-l-norvaline Dehydrogenase, domain 2"/>
    <property type="match status" value="1"/>
</dbReference>
<evidence type="ECO:0000313" key="5">
    <source>
        <dbReference type="Proteomes" id="UP000239563"/>
    </source>
</evidence>
<evidence type="ECO:0008006" key="6">
    <source>
        <dbReference type="Google" id="ProtNLM"/>
    </source>
</evidence>
<feature type="domain" description="3-hydroxyacyl-CoA dehydrogenase C-terminal" evidence="2">
    <location>
        <begin position="219"/>
        <end position="293"/>
    </location>
</feature>
<proteinExistence type="predicted"/>
<dbReference type="GO" id="GO:0006631">
    <property type="term" value="P:fatty acid metabolic process"/>
    <property type="evidence" value="ECO:0007669"/>
    <property type="project" value="InterPro"/>
</dbReference>
<dbReference type="InterPro" id="IPR011042">
    <property type="entry name" value="6-blade_b-propeller_TolB-like"/>
</dbReference>
<evidence type="ECO:0000256" key="1">
    <source>
        <dbReference type="ARBA" id="ARBA00023002"/>
    </source>
</evidence>
<sequence>MVGLLLGARAAVARPFQSGLARSFSSTRSALAYKKPASVDGLANTVIGAGTLGRRIALMWLTQGQPVHLFDQNPKALEDAKGFIDQTLPGVLKTVPGGKPGVLKQFTDREEAIKGSWVVTECVPEILDLKIKILGELDAIIPEDVVLATNSSSYMASEVYERVKYKDRLVNTHYYMPPQATPVEIMPNSYTSPDIAPLFYEQAAKHGLHPYHVRKESVGLIANRIWAAIKRESLYVAAEGVAKPEEVDSLLMRVFGFKTGPFAAMDGVGLDVGKKGVKSGEGFYKHPKTQPHEQDHLIVLELVKGEVSSLTTQGTLAKKLVTGLSSLPDGVQFDPTEGYVYWTNMGPKGPSANDGSLQRIKMTEDVDSASDPETIVAPGQTHTPKQLHLARAERKLYWCDREGGRIQRSNLDGSSLETLYDSAPGKPRPLTDQRDWCVGITVDQERNLIYWTQKGGSKGSAGRILRANKELPEGSKPESRTDIETLFDHLPEPIDLELDQSSGILYWTDRGDPPFGNTLNRFTPPETLDPSRTPAGPSAKLVIGDHLHEAIGLTLDAKNKRIYVADLLGSIYSFDLDGKNKKVLVSDQGNFTGLVFVEALA</sequence>
<dbReference type="PANTHER" id="PTHR48075">
    <property type="entry name" value="3-HYDROXYACYL-COA DEHYDROGENASE FAMILY PROTEIN"/>
    <property type="match status" value="1"/>
</dbReference>
<gene>
    <name evidence="4" type="ORF">SRS1_21042</name>
</gene>
<dbReference type="EMBL" id="LT795073">
    <property type="protein sequence ID" value="SJX65871.1"/>
    <property type="molecule type" value="Genomic_DNA"/>
</dbReference>
<dbReference type="Pfam" id="PF00725">
    <property type="entry name" value="3HCDH"/>
    <property type="match status" value="1"/>
</dbReference>
<dbReference type="InterPro" id="IPR006108">
    <property type="entry name" value="3HC_DH_C"/>
</dbReference>
<dbReference type="SUPFAM" id="SSF48179">
    <property type="entry name" value="6-phosphogluconate dehydrogenase C-terminal domain-like"/>
    <property type="match status" value="1"/>
</dbReference>
<evidence type="ECO:0000259" key="3">
    <source>
        <dbReference type="Pfam" id="PF02737"/>
    </source>
</evidence>
<evidence type="ECO:0000259" key="2">
    <source>
        <dbReference type="Pfam" id="PF00725"/>
    </source>
</evidence>
<dbReference type="InterPro" id="IPR008927">
    <property type="entry name" value="6-PGluconate_DH-like_C_sf"/>
</dbReference>
<dbReference type="InterPro" id="IPR000033">
    <property type="entry name" value="LDLR_classB_rpt"/>
</dbReference>
<dbReference type="InterPro" id="IPR013328">
    <property type="entry name" value="6PGD_dom2"/>
</dbReference>
<accession>A0A2N8ULZ4</accession>
<reference evidence="4 5" key="1">
    <citation type="submission" date="2017-02" db="EMBL/GenBank/DDBJ databases">
        <authorList>
            <person name="Peterson S.W."/>
        </authorList>
    </citation>
    <scope>NUCLEOTIDE SEQUENCE [LARGE SCALE GENOMIC DNA]</scope>
    <source>
        <strain evidence="4 5">SRS1_H2-8</strain>
    </source>
</reference>
<organism evidence="4 5">
    <name type="scientific">Sporisorium reilianum f. sp. reilianum</name>
    <dbReference type="NCBI Taxonomy" id="72559"/>
    <lineage>
        <taxon>Eukaryota</taxon>
        <taxon>Fungi</taxon>
        <taxon>Dikarya</taxon>
        <taxon>Basidiomycota</taxon>
        <taxon>Ustilaginomycotina</taxon>
        <taxon>Ustilaginomycetes</taxon>
        <taxon>Ustilaginales</taxon>
        <taxon>Ustilaginaceae</taxon>
        <taxon>Sporisorium</taxon>
    </lineage>
</organism>
<dbReference type="GO" id="GO:0016616">
    <property type="term" value="F:oxidoreductase activity, acting on the CH-OH group of donors, NAD or NADP as acceptor"/>
    <property type="evidence" value="ECO:0007669"/>
    <property type="project" value="InterPro"/>
</dbReference>
<dbReference type="PANTHER" id="PTHR48075:SF3">
    <property type="entry name" value="3-HYDROXYACYL-COA DEHYDROGENASE"/>
    <property type="match status" value="1"/>
</dbReference>
<dbReference type="SUPFAM" id="SSF51735">
    <property type="entry name" value="NAD(P)-binding Rossmann-fold domains"/>
    <property type="match status" value="1"/>
</dbReference>
<name>A0A2N8ULZ4_9BASI</name>
<dbReference type="PROSITE" id="PS51120">
    <property type="entry name" value="LDLRB"/>
    <property type="match status" value="1"/>
</dbReference>
<dbReference type="Gene3D" id="2.120.10.30">
    <property type="entry name" value="TolB, C-terminal domain"/>
    <property type="match status" value="2"/>
</dbReference>
<dbReference type="Pfam" id="PF02737">
    <property type="entry name" value="3HCDH_N"/>
    <property type="match status" value="1"/>
</dbReference>
<dbReference type="SUPFAM" id="SSF101898">
    <property type="entry name" value="NHL repeat"/>
    <property type="match status" value="1"/>
</dbReference>
<dbReference type="InterPro" id="IPR006176">
    <property type="entry name" value="3-OHacyl-CoA_DH_NAD-bd"/>
</dbReference>
<keyword evidence="1" id="KW-0560">Oxidoreductase</keyword>
<dbReference type="Gene3D" id="3.40.50.720">
    <property type="entry name" value="NAD(P)-binding Rossmann-like Domain"/>
    <property type="match status" value="1"/>
</dbReference>
<evidence type="ECO:0000313" key="4">
    <source>
        <dbReference type="EMBL" id="SJX65871.1"/>
    </source>
</evidence>
<protein>
    <recommendedName>
        <fullName evidence="6">3-hydroxyacyl-CoA dehydrogenase</fullName>
    </recommendedName>
</protein>
<feature type="domain" description="3-hydroxyacyl-CoA dehydrogenase NAD binding" evidence="3">
    <location>
        <begin position="45"/>
        <end position="215"/>
    </location>
</feature>